<dbReference type="PANTHER" id="PTHR32305">
    <property type="match status" value="1"/>
</dbReference>
<organism evidence="5 6">
    <name type="scientific">Amycolatopsis rhabdoformis</name>
    <dbReference type="NCBI Taxonomy" id="1448059"/>
    <lineage>
        <taxon>Bacteria</taxon>
        <taxon>Bacillati</taxon>
        <taxon>Actinomycetota</taxon>
        <taxon>Actinomycetes</taxon>
        <taxon>Pseudonocardiales</taxon>
        <taxon>Pseudonocardiaceae</taxon>
        <taxon>Amycolatopsis</taxon>
    </lineage>
</organism>
<evidence type="ECO:0000259" key="3">
    <source>
        <dbReference type="Pfam" id="PF20148"/>
    </source>
</evidence>
<dbReference type="Gene3D" id="3.90.210.10">
    <property type="entry name" value="Heat-Labile Enterotoxin, subunit A"/>
    <property type="match status" value="1"/>
</dbReference>
<feature type="domain" description="Teneurin-like YD-shell" evidence="4">
    <location>
        <begin position="594"/>
        <end position="748"/>
    </location>
</feature>
<feature type="domain" description="Teneurin-like YD-shell" evidence="4">
    <location>
        <begin position="1133"/>
        <end position="1388"/>
    </location>
</feature>
<dbReference type="Gene3D" id="2.180.10.10">
    <property type="entry name" value="RHS repeat-associated core"/>
    <property type="match status" value="2"/>
</dbReference>
<gene>
    <name evidence="5" type="ORF">VSH64_44860</name>
</gene>
<dbReference type="PANTHER" id="PTHR32305:SF15">
    <property type="entry name" value="PROTEIN RHSA-RELATED"/>
    <property type="match status" value="1"/>
</dbReference>
<dbReference type="Gene3D" id="1.20.1260.20">
    <property type="entry name" value="PPE superfamily"/>
    <property type="match status" value="1"/>
</dbReference>
<feature type="domain" description="DUF6531" evidence="3">
    <location>
        <begin position="434"/>
        <end position="505"/>
    </location>
</feature>
<dbReference type="InterPro" id="IPR050708">
    <property type="entry name" value="T6SS_VgrG/RHS"/>
</dbReference>
<keyword evidence="1" id="KW-0677">Repeat</keyword>
<dbReference type="InterPro" id="IPR031325">
    <property type="entry name" value="RHS_repeat"/>
</dbReference>
<dbReference type="SUPFAM" id="SSF69304">
    <property type="entry name" value="Tricorn protease N-terminal domain"/>
    <property type="match status" value="1"/>
</dbReference>
<evidence type="ECO:0000256" key="1">
    <source>
        <dbReference type="ARBA" id="ARBA00022737"/>
    </source>
</evidence>
<evidence type="ECO:0000313" key="6">
    <source>
        <dbReference type="Proteomes" id="UP001330812"/>
    </source>
</evidence>
<dbReference type="InterPro" id="IPR022385">
    <property type="entry name" value="Rhs_assc_core"/>
</dbReference>
<reference evidence="5 6" key="1">
    <citation type="journal article" date="2015" name="Int. J. Syst. Evol. Microbiol.">
        <title>Amycolatopsis rhabdoformis sp. nov., an actinomycete isolated from a tropical forest soil.</title>
        <authorList>
            <person name="Souza W.R."/>
            <person name="Silva R.E."/>
            <person name="Goodfellow M."/>
            <person name="Busarakam K."/>
            <person name="Figueiro F.S."/>
            <person name="Ferreira D."/>
            <person name="Rodrigues-Filho E."/>
            <person name="Moraes L.A.B."/>
            <person name="Zucchi T.D."/>
        </authorList>
    </citation>
    <scope>NUCLEOTIDE SEQUENCE [LARGE SCALE GENOMIC DNA]</scope>
    <source>
        <strain evidence="5 6">NCIMB 14900</strain>
    </source>
</reference>
<feature type="compositionally biased region" description="Pro residues" evidence="2">
    <location>
        <begin position="375"/>
        <end position="393"/>
    </location>
</feature>
<dbReference type="InterPro" id="IPR038332">
    <property type="entry name" value="PPE_sf"/>
</dbReference>
<accession>A0ABZ1I5Z8</accession>
<keyword evidence="6" id="KW-1185">Reference proteome</keyword>
<feature type="region of interest" description="Disordered" evidence="2">
    <location>
        <begin position="247"/>
        <end position="429"/>
    </location>
</feature>
<evidence type="ECO:0000256" key="2">
    <source>
        <dbReference type="SAM" id="MobiDB-lite"/>
    </source>
</evidence>
<dbReference type="Pfam" id="PF20148">
    <property type="entry name" value="DUF6531"/>
    <property type="match status" value="1"/>
</dbReference>
<feature type="domain" description="Teneurin-like YD-shell" evidence="4">
    <location>
        <begin position="975"/>
        <end position="1125"/>
    </location>
</feature>
<dbReference type="NCBIfam" id="TIGR01643">
    <property type="entry name" value="YD_repeat_2x"/>
    <property type="match status" value="6"/>
</dbReference>
<feature type="compositionally biased region" description="Polar residues" evidence="2">
    <location>
        <begin position="1418"/>
        <end position="1433"/>
    </location>
</feature>
<dbReference type="SUPFAM" id="SSF56399">
    <property type="entry name" value="ADP-ribosylation"/>
    <property type="match status" value="1"/>
</dbReference>
<dbReference type="NCBIfam" id="TIGR03696">
    <property type="entry name" value="Rhs_assc_core"/>
    <property type="match status" value="1"/>
</dbReference>
<feature type="compositionally biased region" description="Pro residues" evidence="2">
    <location>
        <begin position="1678"/>
        <end position="1694"/>
    </location>
</feature>
<dbReference type="RefSeq" id="WP_326568807.1">
    <property type="nucleotide sequence ID" value="NZ_CP142149.1"/>
</dbReference>
<dbReference type="InterPro" id="IPR036689">
    <property type="entry name" value="ESAT-6-like_sf"/>
</dbReference>
<protein>
    <submittedName>
        <fullName evidence="5">RHS repeat-associated core domain-containing protein</fullName>
    </submittedName>
</protein>
<dbReference type="Pfam" id="PF05593">
    <property type="entry name" value="RHS_repeat"/>
    <property type="match status" value="1"/>
</dbReference>
<sequence>MSNPLIAQAQDSTKAYSGISLLESANDLSTAIESGDWASVAMGAVGTALDALSMAMDPFGAILAAGVSWLMEHVGPLKDALNGLTGNADQIKAQSETWANVAKELGSVASDLNDAISADLQSWSGAASDAYRQRAQDLSTSLQAAQKGCEGASSGVKTAGEVVAAVRTLVRDIISELIGHMISWALQVIFTLGIGLTWVVPQVVSAVAKTASQITGLVTKLVKALKALVPLLKKAGTLFEDAGKAFKGLKGGKVTPPPGTKGLSDTPKAPPVKTPGGDGGGTPQGGGYEGAPKDYTPPPGKSGGDDTTKSSGYEGDPQDYTPPPGKSGGDDGTSASGYSGGDAKDYTPPPAGKGGGDDATHASSSGGSSNGGGGTPPPVKSDPPPLNTDPEPLPANTGGGTPKGGTPKSAPPPNKPDNPRDTAVDKDSRFCASDPVDVATGEMILDQTDLVLPLDLALTIERTHVSSYHAGRWFGRSWASTVDQRLEVDADDVCYFAPDGMVLVYPLPAPGTTGLPVEGPRLPLTRRLDGTYVLEEPLRGRSLRFEPVAGEAAGILPLTTVTGAGQRYDIDYDRTGRPVRIRHSDGYEVSFGVTRDRITAMSVVNPQSGESVLVTRYGYDPDGRLAQVVNSTGRPMVFDYDLQGRITGWQDRTGTWYRYVYDAAGRCVKTVGDRGFRDGSFTYDRERLVTTYADSLGHRTEYHLNEAGQIVREVDAAGHATVSTWDRYDRLLLRTDKLGHTTSYEYDDAGALTRVVRPDGSVAQVALSGGLVAAIAVRDGERTWTRTFDEPLDPFTTRLGVSGEFRHDNVASAAVLPDAVAEAERTAKGYVPDLFGRPALVDTPGGQVRLDWTVEGMRAARTGPAGGREQWSYDGEGNDVAHVSETGAVTRREYGPFDVVVAETDETGGGTAYTYDTELRLLSVTNPIGLTWRYVYDHAGRVTEERDFDGRTLRFEYDPAGRLARAYNGLGELTEFGYDTLGNIVERRTPHGFTTYSYDPVGRLRRAENGDAVIEYERDERGRVIAQTTNGRTTTFSYAPDGSRVQRRTPSGVDSAWSFGEHGAAVGLVGGGHVVAFDRDPAGKETGRSVDGTRVLTQGYDAEQRLTAQEGPNLRRRYDYRADGHLVRTADSFSGTAEFRLDPAGRVLEVIAADRREGFRYDIAGNVVFSGTAGQAAPESGPRTYSGNTLVSAGAISYVHDAQGRVVQRRVGDLVWHFGWDGQDRLTGVTTPDGTRWRYRYDPVGRRIAKQRLAPSGDLAEQVDFVWDGGQLVEEVHRLADGTTRVRTWDYDPDTDVPVAQHEKTGGARLFHTIVTDPVGRPAELLDPSGRPAWSGRTTVWGRDLPAGGGATATPLRFPGQYLDAETGLHYNVYRYYDPAAGRYVSQDPLGLAPAPNPAAYVNNPLRVADPLGLAPSSCKSGSGNGDSPSRAGSTDEPAHVGDTGSTPNPSREPSPEPGPSHTTGDTDRSLDAGPSNTTADGKKHQSAPDFSHNPADPPKFVYHGSGAPPDVIFKQGLTSDAIRQGHGPLGPNYDIAGHQHRSYGSGSGYVSTSGDVETGYQFVPQKVGGEITQSTKTGFWGKSEDTMFFKHEGYIYEIENDPSKMVHLPSHPDHVPTMDGQNEWAGVDRIPGSQISGAYKVEGYYNVGAGQPGAHPNIIYPNDHKLVPQLQYEPNPDFVPRPQSPPPPVPPKD</sequence>
<dbReference type="Pfam" id="PF25023">
    <property type="entry name" value="TEN_YD-shell"/>
    <property type="match status" value="3"/>
</dbReference>
<name>A0ABZ1I5Z8_9PSEU</name>
<dbReference type="InterPro" id="IPR045351">
    <property type="entry name" value="DUF6531"/>
</dbReference>
<feature type="compositionally biased region" description="Gly residues" evidence="2">
    <location>
        <begin position="276"/>
        <end position="289"/>
    </location>
</feature>
<dbReference type="EMBL" id="CP142149">
    <property type="protein sequence ID" value="WSE29849.1"/>
    <property type="molecule type" value="Genomic_DNA"/>
</dbReference>
<evidence type="ECO:0000313" key="5">
    <source>
        <dbReference type="EMBL" id="WSE29849.1"/>
    </source>
</evidence>
<feature type="region of interest" description="Disordered" evidence="2">
    <location>
        <begin position="1670"/>
        <end position="1694"/>
    </location>
</feature>
<feature type="compositionally biased region" description="Basic and acidic residues" evidence="2">
    <location>
        <begin position="417"/>
        <end position="429"/>
    </location>
</feature>
<evidence type="ECO:0000259" key="4">
    <source>
        <dbReference type="Pfam" id="PF25023"/>
    </source>
</evidence>
<dbReference type="InterPro" id="IPR006530">
    <property type="entry name" value="YD"/>
</dbReference>
<dbReference type="SUPFAM" id="SSF140453">
    <property type="entry name" value="EsxAB dimer-like"/>
    <property type="match status" value="1"/>
</dbReference>
<dbReference type="Proteomes" id="UP001330812">
    <property type="component" value="Chromosome"/>
</dbReference>
<feature type="region of interest" description="Disordered" evidence="2">
    <location>
        <begin position="1413"/>
        <end position="1508"/>
    </location>
</feature>
<dbReference type="InterPro" id="IPR056823">
    <property type="entry name" value="TEN-like_YD-shell"/>
</dbReference>
<proteinExistence type="predicted"/>